<evidence type="ECO:0000256" key="3">
    <source>
        <dbReference type="ARBA" id="ARBA00022679"/>
    </source>
</evidence>
<evidence type="ECO:0000256" key="5">
    <source>
        <dbReference type="ARBA" id="ARBA00022989"/>
    </source>
</evidence>
<keyword evidence="2" id="KW-1003">Cell membrane</keyword>
<dbReference type="PROSITE" id="PS01348">
    <property type="entry name" value="MRAY_2"/>
    <property type="match status" value="1"/>
</dbReference>
<dbReference type="Pfam" id="PF00953">
    <property type="entry name" value="Glycos_transf_4"/>
    <property type="match status" value="1"/>
</dbReference>
<accession>A0A5M8FD82</accession>
<keyword evidence="6 8" id="KW-0472">Membrane</keyword>
<dbReference type="AlphaFoldDB" id="A0A5M8FD82"/>
<dbReference type="PANTHER" id="PTHR22926">
    <property type="entry name" value="PHOSPHO-N-ACETYLMURAMOYL-PENTAPEPTIDE-TRANSFERASE"/>
    <property type="match status" value="1"/>
</dbReference>
<organism evidence="9 10">
    <name type="scientific">Thiohalocapsa marina</name>
    <dbReference type="NCBI Taxonomy" id="424902"/>
    <lineage>
        <taxon>Bacteria</taxon>
        <taxon>Pseudomonadati</taxon>
        <taxon>Pseudomonadota</taxon>
        <taxon>Gammaproteobacteria</taxon>
        <taxon>Chromatiales</taxon>
        <taxon>Chromatiaceae</taxon>
        <taxon>Thiohalocapsa</taxon>
    </lineage>
</organism>
<evidence type="ECO:0000256" key="8">
    <source>
        <dbReference type="SAM" id="Phobius"/>
    </source>
</evidence>
<dbReference type="EMBL" id="VWXX01000059">
    <property type="protein sequence ID" value="KAA6181860.1"/>
    <property type="molecule type" value="Genomic_DNA"/>
</dbReference>
<dbReference type="GO" id="GO:0009103">
    <property type="term" value="P:lipopolysaccharide biosynthetic process"/>
    <property type="evidence" value="ECO:0007669"/>
    <property type="project" value="TreeGrafter"/>
</dbReference>
<keyword evidence="5 8" id="KW-1133">Transmembrane helix</keyword>
<evidence type="ECO:0000256" key="7">
    <source>
        <dbReference type="PIRSR" id="PIRSR600715-1"/>
    </source>
</evidence>
<feature type="transmembrane region" description="Helical" evidence="8">
    <location>
        <begin position="153"/>
        <end position="170"/>
    </location>
</feature>
<keyword evidence="4 8" id="KW-0812">Transmembrane</keyword>
<dbReference type="InterPro" id="IPR018480">
    <property type="entry name" value="PNAcMuramoyl-5peptid_Trfase_CS"/>
</dbReference>
<dbReference type="PANTHER" id="PTHR22926:SF3">
    <property type="entry name" value="UNDECAPRENYL-PHOSPHATE ALPHA-N-ACETYLGLUCOSAMINYL 1-PHOSPHATE TRANSFERASE"/>
    <property type="match status" value="1"/>
</dbReference>
<evidence type="ECO:0000256" key="1">
    <source>
        <dbReference type="ARBA" id="ARBA00004651"/>
    </source>
</evidence>
<feature type="transmembrane region" description="Helical" evidence="8">
    <location>
        <begin position="101"/>
        <end position="123"/>
    </location>
</feature>
<protein>
    <submittedName>
        <fullName evidence="9">Undecaprenyl-phosphate alpha-N-acetylglucosaminyl 1-phosphate transferase</fullName>
    </submittedName>
</protein>
<dbReference type="GO" id="GO:0044038">
    <property type="term" value="P:cell wall macromolecule biosynthetic process"/>
    <property type="evidence" value="ECO:0007669"/>
    <property type="project" value="TreeGrafter"/>
</dbReference>
<evidence type="ECO:0000313" key="9">
    <source>
        <dbReference type="EMBL" id="KAA6181860.1"/>
    </source>
</evidence>
<keyword evidence="7" id="KW-0479">Metal-binding</keyword>
<gene>
    <name evidence="9" type="ORF">F2Q65_18710</name>
</gene>
<feature type="transmembrane region" description="Helical" evidence="8">
    <location>
        <begin position="182"/>
        <end position="201"/>
    </location>
</feature>
<dbReference type="GO" id="GO:0005886">
    <property type="term" value="C:plasma membrane"/>
    <property type="evidence" value="ECO:0007669"/>
    <property type="project" value="UniProtKB-SubCell"/>
</dbReference>
<keyword evidence="10" id="KW-1185">Reference proteome</keyword>
<feature type="transmembrane region" description="Helical" evidence="8">
    <location>
        <begin position="267"/>
        <end position="288"/>
    </location>
</feature>
<dbReference type="CDD" id="cd06853">
    <property type="entry name" value="GT_WecA_like"/>
    <property type="match status" value="1"/>
</dbReference>
<feature type="transmembrane region" description="Helical" evidence="8">
    <location>
        <begin position="213"/>
        <end position="236"/>
    </location>
</feature>
<keyword evidence="3 9" id="KW-0808">Transferase</keyword>
<comment type="cofactor">
    <cofactor evidence="7">
        <name>Mg(2+)</name>
        <dbReference type="ChEBI" id="CHEBI:18420"/>
    </cofactor>
</comment>
<proteinExistence type="predicted"/>
<feature type="binding site" evidence="7">
    <location>
        <position position="123"/>
    </location>
    <ligand>
        <name>Mg(2+)</name>
        <dbReference type="ChEBI" id="CHEBI:18420"/>
    </ligand>
</feature>
<evidence type="ECO:0000256" key="4">
    <source>
        <dbReference type="ARBA" id="ARBA00022692"/>
    </source>
</evidence>
<dbReference type="GO" id="GO:0071555">
    <property type="term" value="P:cell wall organization"/>
    <property type="evidence" value="ECO:0007669"/>
    <property type="project" value="TreeGrafter"/>
</dbReference>
<evidence type="ECO:0000256" key="6">
    <source>
        <dbReference type="ARBA" id="ARBA00023136"/>
    </source>
</evidence>
<feature type="transmembrane region" description="Helical" evidence="8">
    <location>
        <begin position="294"/>
        <end position="314"/>
    </location>
</feature>
<evidence type="ECO:0000256" key="2">
    <source>
        <dbReference type="ARBA" id="ARBA00022475"/>
    </source>
</evidence>
<dbReference type="OrthoDB" id="9783652at2"/>
<name>A0A5M8FD82_9GAMM</name>
<evidence type="ECO:0000313" key="10">
    <source>
        <dbReference type="Proteomes" id="UP000322981"/>
    </source>
</evidence>
<reference evidence="9 10" key="1">
    <citation type="submission" date="2019-09" db="EMBL/GenBank/DDBJ databases">
        <title>Whole-genome sequence of the purple sulfur bacterium Thiohalocapsa marina DSM 19078.</title>
        <authorList>
            <person name="Kyndt J.A."/>
            <person name="Meyer T.E."/>
        </authorList>
    </citation>
    <scope>NUCLEOTIDE SEQUENCE [LARGE SCALE GENOMIC DNA]</scope>
    <source>
        <strain evidence="9 10">DSM 19078</strain>
    </source>
</reference>
<feature type="transmembrane region" description="Helical" evidence="8">
    <location>
        <begin position="130"/>
        <end position="147"/>
    </location>
</feature>
<dbReference type="Proteomes" id="UP000322981">
    <property type="component" value="Unassembled WGS sequence"/>
</dbReference>
<dbReference type="InterPro" id="IPR000715">
    <property type="entry name" value="Glycosyl_transferase_4"/>
</dbReference>
<comment type="caution">
    <text evidence="9">The sequence shown here is derived from an EMBL/GenBank/DDBJ whole genome shotgun (WGS) entry which is preliminary data.</text>
</comment>
<dbReference type="GO" id="GO:0016780">
    <property type="term" value="F:phosphotransferase activity, for other substituted phosphate groups"/>
    <property type="evidence" value="ECO:0007669"/>
    <property type="project" value="InterPro"/>
</dbReference>
<sequence length="331" mass="34860">MGLLDHPGERRKIHRVAVPHVGGLALFAGLLVGLALAGEGGWWSAPMLGAWLLVIVGTLDDQLQLGPRLRLLAQAGAALLLTLGGGVTLDSLGNLLGFGNIQLGIFAVPFTVFAMVGIINAFNMIDGIDGLAGGLALLALGCVLLIAPPQGHLLTVMLCIMGALIPFLLCNLELPGGRRCKVFLGDAGSLLLGYVVVWALVSATQTPSGAGGAGIEAVTALWLVAIPLMDTLAVMLRRISLGRHPFEADQGHLHHLLSRYFNDQRPALMLILAAAAAMAGMGLIGNVVNVNTPTLFYGALALFATYLLLLRNAARLYRRTRYRPRPVAPKI</sequence>
<comment type="subcellular location">
    <subcellularLocation>
        <location evidence="1">Cell membrane</location>
        <topology evidence="1">Multi-pass membrane protein</topology>
    </subcellularLocation>
</comment>
<feature type="transmembrane region" description="Helical" evidence="8">
    <location>
        <begin position="71"/>
        <end position="89"/>
    </location>
</feature>
<dbReference type="GO" id="GO:0046872">
    <property type="term" value="F:metal ion binding"/>
    <property type="evidence" value="ECO:0007669"/>
    <property type="project" value="UniProtKB-KW"/>
</dbReference>
<feature type="transmembrane region" description="Helical" evidence="8">
    <location>
        <begin position="42"/>
        <end position="59"/>
    </location>
</feature>
<feature type="binding site" evidence="7">
    <location>
        <position position="186"/>
    </location>
    <ligand>
        <name>Mg(2+)</name>
        <dbReference type="ChEBI" id="CHEBI:18420"/>
    </ligand>
</feature>
<keyword evidence="7" id="KW-0460">Magnesium</keyword>
<feature type="transmembrane region" description="Helical" evidence="8">
    <location>
        <begin position="16"/>
        <end position="36"/>
    </location>
</feature>